<organism evidence="2">
    <name type="scientific">Sesamum radiatum</name>
    <name type="common">Black benniseed</name>
    <dbReference type="NCBI Taxonomy" id="300843"/>
    <lineage>
        <taxon>Eukaryota</taxon>
        <taxon>Viridiplantae</taxon>
        <taxon>Streptophyta</taxon>
        <taxon>Embryophyta</taxon>
        <taxon>Tracheophyta</taxon>
        <taxon>Spermatophyta</taxon>
        <taxon>Magnoliopsida</taxon>
        <taxon>eudicotyledons</taxon>
        <taxon>Gunneridae</taxon>
        <taxon>Pentapetalae</taxon>
        <taxon>asterids</taxon>
        <taxon>lamiids</taxon>
        <taxon>Lamiales</taxon>
        <taxon>Pedaliaceae</taxon>
        <taxon>Sesamum</taxon>
    </lineage>
</organism>
<protein>
    <submittedName>
        <fullName evidence="2">Uncharacterized protein</fullName>
    </submittedName>
</protein>
<dbReference type="AlphaFoldDB" id="A0AAW2TGC3"/>
<dbReference type="EMBL" id="JACGWJ010000008">
    <property type="protein sequence ID" value="KAL0403835.1"/>
    <property type="molecule type" value="Genomic_DNA"/>
</dbReference>
<comment type="caution">
    <text evidence="2">The sequence shown here is derived from an EMBL/GenBank/DDBJ whole genome shotgun (WGS) entry which is preliminary data.</text>
</comment>
<feature type="region of interest" description="Disordered" evidence="1">
    <location>
        <begin position="15"/>
        <end position="35"/>
    </location>
</feature>
<proteinExistence type="predicted"/>
<evidence type="ECO:0000256" key="1">
    <source>
        <dbReference type="SAM" id="MobiDB-lite"/>
    </source>
</evidence>
<reference evidence="2" key="1">
    <citation type="submission" date="2020-06" db="EMBL/GenBank/DDBJ databases">
        <authorList>
            <person name="Li T."/>
            <person name="Hu X."/>
            <person name="Zhang T."/>
            <person name="Song X."/>
            <person name="Zhang H."/>
            <person name="Dai N."/>
            <person name="Sheng W."/>
            <person name="Hou X."/>
            <person name="Wei L."/>
        </authorList>
    </citation>
    <scope>NUCLEOTIDE SEQUENCE</scope>
    <source>
        <strain evidence="2">G02</strain>
        <tissue evidence="2">Leaf</tissue>
    </source>
</reference>
<name>A0AAW2TGC3_SESRA</name>
<sequence length="129" mass="14473">MVVTMVGLKCNVDNENEHRVSENEDSDSLLDSNYNMDETNADFVNDEIQLANVEQNVGVDGDVSAEDSGERDVVDSKYDLDENKLSDGQGGRSIVPVFNPVEIFDLTFKLAMIFSSKTELEKQFNHMIF</sequence>
<accession>A0AAW2TGC3</accession>
<gene>
    <name evidence="2" type="ORF">Sradi_2024300</name>
</gene>
<reference evidence="2" key="2">
    <citation type="journal article" date="2024" name="Plant">
        <title>Genomic evolution and insights into agronomic trait innovations of Sesamum species.</title>
        <authorList>
            <person name="Miao H."/>
            <person name="Wang L."/>
            <person name="Qu L."/>
            <person name="Liu H."/>
            <person name="Sun Y."/>
            <person name="Le M."/>
            <person name="Wang Q."/>
            <person name="Wei S."/>
            <person name="Zheng Y."/>
            <person name="Lin W."/>
            <person name="Duan Y."/>
            <person name="Cao H."/>
            <person name="Xiong S."/>
            <person name="Wang X."/>
            <person name="Wei L."/>
            <person name="Li C."/>
            <person name="Ma Q."/>
            <person name="Ju M."/>
            <person name="Zhao R."/>
            <person name="Li G."/>
            <person name="Mu C."/>
            <person name="Tian Q."/>
            <person name="Mei H."/>
            <person name="Zhang T."/>
            <person name="Gao T."/>
            <person name="Zhang H."/>
        </authorList>
    </citation>
    <scope>NUCLEOTIDE SEQUENCE</scope>
    <source>
        <strain evidence="2">G02</strain>
    </source>
</reference>
<evidence type="ECO:0000313" key="2">
    <source>
        <dbReference type="EMBL" id="KAL0403835.1"/>
    </source>
</evidence>